<protein>
    <submittedName>
        <fullName evidence="2">Uncharacterized protein</fullName>
    </submittedName>
</protein>
<reference evidence="3" key="1">
    <citation type="journal article" date="2021" name="BMC Genomics">
        <title>Chromosome-level genome assembly and manually-curated proteome of model necrotroph Parastagonospora nodorum Sn15 reveals a genome-wide trove of candidate effector homologs, and redundancy of virulence-related functions within an accessory chromosome.</title>
        <authorList>
            <person name="Bertazzoni S."/>
            <person name="Jones D.A.B."/>
            <person name="Phan H.T."/>
            <person name="Tan K.-C."/>
            <person name="Hane J.K."/>
        </authorList>
    </citation>
    <scope>NUCLEOTIDE SEQUENCE [LARGE SCALE GENOMIC DNA]</scope>
    <source>
        <strain evidence="3">SN15 / ATCC MYA-4574 / FGSC 10173)</strain>
    </source>
</reference>
<evidence type="ECO:0000313" key="2">
    <source>
        <dbReference type="EMBL" id="QRC96615.1"/>
    </source>
</evidence>
<proteinExistence type="predicted"/>
<feature type="region of interest" description="Disordered" evidence="1">
    <location>
        <begin position="1"/>
        <end position="32"/>
    </location>
</feature>
<feature type="compositionally biased region" description="Basic residues" evidence="1">
    <location>
        <begin position="13"/>
        <end position="23"/>
    </location>
</feature>
<dbReference type="AlphaFoldDB" id="A0A7U2HYI0"/>
<evidence type="ECO:0000256" key="1">
    <source>
        <dbReference type="SAM" id="MobiDB-lite"/>
    </source>
</evidence>
<sequence length="32" mass="3817">MLVASKPIPPTAKKPHSKTRNKRNQWWCERRA</sequence>
<dbReference type="Proteomes" id="UP000663193">
    <property type="component" value="Chromosome 6"/>
</dbReference>
<dbReference type="EMBL" id="CP069028">
    <property type="protein sequence ID" value="QRC96615.1"/>
    <property type="molecule type" value="Genomic_DNA"/>
</dbReference>
<accession>A0A7U2HYI0</accession>
<keyword evidence="3" id="KW-1185">Reference proteome</keyword>
<organism evidence="2 3">
    <name type="scientific">Phaeosphaeria nodorum (strain SN15 / ATCC MYA-4574 / FGSC 10173)</name>
    <name type="common">Glume blotch fungus</name>
    <name type="synonym">Parastagonospora nodorum</name>
    <dbReference type="NCBI Taxonomy" id="321614"/>
    <lineage>
        <taxon>Eukaryota</taxon>
        <taxon>Fungi</taxon>
        <taxon>Dikarya</taxon>
        <taxon>Ascomycota</taxon>
        <taxon>Pezizomycotina</taxon>
        <taxon>Dothideomycetes</taxon>
        <taxon>Pleosporomycetidae</taxon>
        <taxon>Pleosporales</taxon>
        <taxon>Pleosporineae</taxon>
        <taxon>Phaeosphaeriaceae</taxon>
        <taxon>Parastagonospora</taxon>
    </lineage>
</organism>
<dbReference type="VEuPathDB" id="FungiDB:JI435_409310"/>
<evidence type="ECO:0000313" key="3">
    <source>
        <dbReference type="Proteomes" id="UP000663193"/>
    </source>
</evidence>
<name>A0A7U2HYI0_PHANO</name>
<gene>
    <name evidence="2" type="ORF">JI435_409310</name>
</gene>